<dbReference type="Proteomes" id="UP001201812">
    <property type="component" value="Unassembled WGS sequence"/>
</dbReference>
<evidence type="ECO:0000256" key="1">
    <source>
        <dbReference type="ARBA" id="ARBA00007381"/>
    </source>
</evidence>
<dbReference type="GO" id="GO:0005524">
    <property type="term" value="F:ATP binding"/>
    <property type="evidence" value="ECO:0007669"/>
    <property type="project" value="UniProtKB-KW"/>
</dbReference>
<dbReference type="InterPro" id="IPR029048">
    <property type="entry name" value="HSP70_C_sf"/>
</dbReference>
<evidence type="ECO:0000313" key="6">
    <source>
        <dbReference type="Proteomes" id="UP001201812"/>
    </source>
</evidence>
<dbReference type="InterPro" id="IPR043129">
    <property type="entry name" value="ATPase_NBD"/>
</dbReference>
<dbReference type="GO" id="GO:0140662">
    <property type="term" value="F:ATP-dependent protein folding chaperone"/>
    <property type="evidence" value="ECO:0007669"/>
    <property type="project" value="InterPro"/>
</dbReference>
<dbReference type="AlphaFoldDB" id="A0AAD4MGT4"/>
<accession>A0AAD4MGT4</accession>
<dbReference type="PROSITE" id="PS00329">
    <property type="entry name" value="HSP70_2"/>
    <property type="match status" value="1"/>
</dbReference>
<reference evidence="5" key="1">
    <citation type="submission" date="2022-01" db="EMBL/GenBank/DDBJ databases">
        <title>Genome Sequence Resource for Two Populations of Ditylenchus destructor, the Migratory Endoparasitic Phytonematode.</title>
        <authorList>
            <person name="Zhang H."/>
            <person name="Lin R."/>
            <person name="Xie B."/>
        </authorList>
    </citation>
    <scope>NUCLEOTIDE SEQUENCE</scope>
    <source>
        <strain evidence="5">BazhouSP</strain>
    </source>
</reference>
<dbReference type="Gene3D" id="3.30.30.30">
    <property type="match status" value="1"/>
</dbReference>
<gene>
    <name evidence="5" type="ORF">DdX_20649</name>
</gene>
<dbReference type="Gene3D" id="3.30.420.40">
    <property type="match status" value="2"/>
</dbReference>
<evidence type="ECO:0000313" key="5">
    <source>
        <dbReference type="EMBL" id="KAI1693452.1"/>
    </source>
</evidence>
<dbReference type="Gene3D" id="3.90.640.10">
    <property type="entry name" value="Actin, Chain A, domain 4"/>
    <property type="match status" value="1"/>
</dbReference>
<dbReference type="PRINTS" id="PR00301">
    <property type="entry name" value="HEATSHOCK70"/>
</dbReference>
<dbReference type="SUPFAM" id="SSF53067">
    <property type="entry name" value="Actin-like ATPase domain"/>
    <property type="match status" value="2"/>
</dbReference>
<evidence type="ECO:0000256" key="4">
    <source>
        <dbReference type="RuleBase" id="RU003322"/>
    </source>
</evidence>
<dbReference type="InterPro" id="IPR013126">
    <property type="entry name" value="Hsp_70_fam"/>
</dbReference>
<dbReference type="FunFam" id="3.30.30.30:FF:000005">
    <property type="entry name" value="Heat shock protein ssb1"/>
    <property type="match status" value="1"/>
</dbReference>
<proteinExistence type="inferred from homology"/>
<dbReference type="Gene3D" id="1.20.1270.10">
    <property type="match status" value="1"/>
</dbReference>
<dbReference type="FunFam" id="3.90.640.10:FF:000003">
    <property type="entry name" value="Molecular chaperone DnaK"/>
    <property type="match status" value="1"/>
</dbReference>
<organism evidence="5 6">
    <name type="scientific">Ditylenchus destructor</name>
    <dbReference type="NCBI Taxonomy" id="166010"/>
    <lineage>
        <taxon>Eukaryota</taxon>
        <taxon>Metazoa</taxon>
        <taxon>Ecdysozoa</taxon>
        <taxon>Nematoda</taxon>
        <taxon>Chromadorea</taxon>
        <taxon>Rhabditida</taxon>
        <taxon>Tylenchina</taxon>
        <taxon>Tylenchomorpha</taxon>
        <taxon>Sphaerularioidea</taxon>
        <taxon>Anguinidae</taxon>
        <taxon>Anguininae</taxon>
        <taxon>Ditylenchus</taxon>
    </lineage>
</organism>
<dbReference type="EMBL" id="JAKKPZ010000627">
    <property type="protein sequence ID" value="KAI1693452.1"/>
    <property type="molecule type" value="Genomic_DNA"/>
</dbReference>
<dbReference type="InterPro" id="IPR018181">
    <property type="entry name" value="Heat_shock_70_CS"/>
</dbReference>
<dbReference type="SUPFAM" id="SSF100920">
    <property type="entry name" value="Heat shock protein 70kD (HSP70), peptide-binding domain"/>
    <property type="match status" value="1"/>
</dbReference>
<evidence type="ECO:0000256" key="3">
    <source>
        <dbReference type="ARBA" id="ARBA00022840"/>
    </source>
</evidence>
<keyword evidence="3 4" id="KW-0067">ATP-binding</keyword>
<sequence length="592" mass="66193">MAGFRVTPSVVSFTNDDILVGNPASRKKIQNLENTVYDMKRLFGKSFLDENVQRYMKYWPFKLLSSDPNNRDAAPIIEVRSSGNLLHQRPVDISAKVLRKMKETAELVVDTPITRAVITVPAYFNQAQKVETREAANLAGLETMELITEPAAAAYAYGFDSLKYNKNKLLVFDLGGGTFDVSIIEVANGFFKVLAVGGDTNLGECDFDSALFEHCNEKVKELFGLDCSHDNNRKIRQLLLRKCEKLKINLSNSSKDSVYLGDLFAVVSSIDAEIIVTQDVFQQVCHSLLSKLMTITSETLKSANLKPSDITEILLVGGCSRIPAISERLCKIFPGKKLNRAINVDEVVAYGAAVRAAQLCENVKNEVPKISLIEATPLSLGTDIGGGRFFPMILKNSQVPTKVEKSFCTGLNDQSSMRFQIYEGERKLSLHNNLLGEFAIEGLSKGAARSTAVKFVFELDKNGILHARASHQKTDGTSVHASFDLNYNEKRTADMRSIEEMLRDAKIFEKEDQAEYDRKDALIKLEVAIRKVQYEIANTVPHDRTFKETQCRGYEDWIKQNQDASKEVFEQKLKAFEIGLVIESDDEDDDSD</sequence>
<keyword evidence="6" id="KW-1185">Reference proteome</keyword>
<dbReference type="GO" id="GO:0006950">
    <property type="term" value="P:response to stress"/>
    <property type="evidence" value="ECO:0007669"/>
    <property type="project" value="UniProtKB-ARBA"/>
</dbReference>
<keyword evidence="2 4" id="KW-0547">Nucleotide-binding</keyword>
<dbReference type="InterPro" id="IPR029047">
    <property type="entry name" value="HSP70_peptide-bd_sf"/>
</dbReference>
<evidence type="ECO:0000256" key="2">
    <source>
        <dbReference type="ARBA" id="ARBA00022741"/>
    </source>
</evidence>
<name>A0AAD4MGT4_9BILA</name>
<protein>
    <submittedName>
        <fullName evidence="5">Hsp70 protein domain-containing protein</fullName>
    </submittedName>
</protein>
<dbReference type="PANTHER" id="PTHR19375">
    <property type="entry name" value="HEAT SHOCK PROTEIN 70KDA"/>
    <property type="match status" value="1"/>
</dbReference>
<dbReference type="Gene3D" id="2.60.34.10">
    <property type="entry name" value="Substrate Binding Domain Of DNAk, Chain A, domain 1"/>
    <property type="match status" value="1"/>
</dbReference>
<dbReference type="PROSITE" id="PS01036">
    <property type="entry name" value="HSP70_3"/>
    <property type="match status" value="1"/>
</dbReference>
<comment type="similarity">
    <text evidence="1 4">Belongs to the heat shock protein 70 family.</text>
</comment>
<dbReference type="Pfam" id="PF00012">
    <property type="entry name" value="HSP70"/>
    <property type="match status" value="1"/>
</dbReference>
<comment type="caution">
    <text evidence="5">The sequence shown here is derived from an EMBL/GenBank/DDBJ whole genome shotgun (WGS) entry which is preliminary data.</text>
</comment>